<reference evidence="1" key="1">
    <citation type="submission" date="2022-02" db="EMBL/GenBank/DDBJ databases">
        <title>Plant Genome Project.</title>
        <authorList>
            <person name="Zhang R.-G."/>
        </authorList>
    </citation>
    <scope>NUCLEOTIDE SEQUENCE</scope>
    <source>
        <strain evidence="1">AT1</strain>
    </source>
</reference>
<protein>
    <submittedName>
        <fullName evidence="1">Uncharacterized protein</fullName>
    </submittedName>
</protein>
<gene>
    <name evidence="1" type="ORF">RHMOL_Rhmol03G0095100</name>
</gene>
<keyword evidence="2" id="KW-1185">Reference proteome</keyword>
<proteinExistence type="predicted"/>
<evidence type="ECO:0000313" key="1">
    <source>
        <dbReference type="EMBL" id="KAI8563215.1"/>
    </source>
</evidence>
<comment type="caution">
    <text evidence="1">The sequence shown here is derived from an EMBL/GenBank/DDBJ whole genome shotgun (WGS) entry which is preliminary data.</text>
</comment>
<name>A0ACC0PCI7_RHOML</name>
<dbReference type="EMBL" id="CM046390">
    <property type="protein sequence ID" value="KAI8563215.1"/>
    <property type="molecule type" value="Genomic_DNA"/>
</dbReference>
<dbReference type="Proteomes" id="UP001062846">
    <property type="component" value="Chromosome 3"/>
</dbReference>
<evidence type="ECO:0000313" key="2">
    <source>
        <dbReference type="Proteomes" id="UP001062846"/>
    </source>
</evidence>
<organism evidence="1 2">
    <name type="scientific">Rhododendron molle</name>
    <name type="common">Chinese azalea</name>
    <name type="synonym">Azalea mollis</name>
    <dbReference type="NCBI Taxonomy" id="49168"/>
    <lineage>
        <taxon>Eukaryota</taxon>
        <taxon>Viridiplantae</taxon>
        <taxon>Streptophyta</taxon>
        <taxon>Embryophyta</taxon>
        <taxon>Tracheophyta</taxon>
        <taxon>Spermatophyta</taxon>
        <taxon>Magnoliopsida</taxon>
        <taxon>eudicotyledons</taxon>
        <taxon>Gunneridae</taxon>
        <taxon>Pentapetalae</taxon>
        <taxon>asterids</taxon>
        <taxon>Ericales</taxon>
        <taxon>Ericaceae</taxon>
        <taxon>Ericoideae</taxon>
        <taxon>Rhodoreae</taxon>
        <taxon>Rhododendron</taxon>
    </lineage>
</organism>
<accession>A0ACC0PCI7</accession>
<sequence length="382" mass="43417">MAMTATTSKGADDDSTSERECHKGVKHLWETGIAKLPKKYVLPESDRPNISKSGEPYRFKNSSNIQLPVIDFSELQGSNRAQVVKYLANACENYGCFQLVNHGISGEVIRSTMDVSKRFFELPFEEREKYMSPDTYSPVRYGTSLNQSKDAVFCWRDFLKLMCHPLSDMLPHWPSSPCDFRKLVVTYANENKNLFLMLMEAITESLGLINTRTNKSTTTRGDEFDILEELEDGSQLMVLNCYPPCPEPDLTLGMPPHSDYGFLTLLQQDDVAGLQIQFQENWVTVEPIPNSLVVTVGDHLEICSNGRYKSVLHRAIVNSVKPRISVASLHTVPYNSVVRPSPKLIDESNPRRYMDTDFDSFLEYISSCEPKKKNFLESRKLI</sequence>